<feature type="compositionally biased region" description="Basic and acidic residues" evidence="9">
    <location>
        <begin position="2152"/>
        <end position="2184"/>
    </location>
</feature>
<feature type="active site" evidence="8">
    <location>
        <position position="2396"/>
    </location>
</feature>
<feature type="compositionally biased region" description="Low complexity" evidence="9">
    <location>
        <begin position="867"/>
        <end position="880"/>
    </location>
</feature>
<feature type="region of interest" description="Disordered" evidence="9">
    <location>
        <begin position="818"/>
        <end position="907"/>
    </location>
</feature>
<dbReference type="InterPro" id="IPR003593">
    <property type="entry name" value="AAA+_ATPase"/>
</dbReference>
<feature type="transmembrane region" description="Helical" evidence="10">
    <location>
        <begin position="221"/>
        <end position="254"/>
    </location>
</feature>
<evidence type="ECO:0000256" key="6">
    <source>
        <dbReference type="ARBA" id="ARBA00050665"/>
    </source>
</evidence>
<dbReference type="InterPro" id="IPR027065">
    <property type="entry name" value="Lon_Prtase"/>
</dbReference>
<keyword evidence="13" id="KW-1185">Reference proteome</keyword>
<dbReference type="Gene3D" id="1.20.5.5270">
    <property type="match status" value="1"/>
</dbReference>
<evidence type="ECO:0000313" key="12">
    <source>
        <dbReference type="EMBL" id="GAQ89086.1"/>
    </source>
</evidence>
<dbReference type="Pfam" id="PF22667">
    <property type="entry name" value="Lon_lid"/>
    <property type="match status" value="1"/>
</dbReference>
<evidence type="ECO:0000256" key="3">
    <source>
        <dbReference type="ARBA" id="ARBA00022801"/>
    </source>
</evidence>
<dbReference type="InterPro" id="IPR003959">
    <property type="entry name" value="ATPase_AAA_core"/>
</dbReference>
<comment type="catalytic activity">
    <reaction evidence="6">
        <text>Hydrolysis of proteins in presence of ATP.</text>
        <dbReference type="EC" id="3.4.21.53"/>
    </reaction>
</comment>
<feature type="compositionally biased region" description="Basic and acidic residues" evidence="9">
    <location>
        <begin position="883"/>
        <end position="897"/>
    </location>
</feature>
<dbReference type="GO" id="GO:0005524">
    <property type="term" value="F:ATP binding"/>
    <property type="evidence" value="ECO:0007669"/>
    <property type="project" value="UniProtKB-KW"/>
</dbReference>
<dbReference type="InterPro" id="IPR054594">
    <property type="entry name" value="Lon_lid"/>
</dbReference>
<reference evidence="12 13" key="1">
    <citation type="journal article" date="2014" name="Nat. Commun.">
        <title>Klebsormidium flaccidum genome reveals primary factors for plant terrestrial adaptation.</title>
        <authorList>
            <person name="Hori K."/>
            <person name="Maruyama F."/>
            <person name="Fujisawa T."/>
            <person name="Togashi T."/>
            <person name="Yamamoto N."/>
            <person name="Seo M."/>
            <person name="Sato S."/>
            <person name="Yamada T."/>
            <person name="Mori H."/>
            <person name="Tajima N."/>
            <person name="Moriyama T."/>
            <person name="Ikeuchi M."/>
            <person name="Watanabe M."/>
            <person name="Wada H."/>
            <person name="Kobayashi K."/>
            <person name="Saito M."/>
            <person name="Masuda T."/>
            <person name="Sasaki-Sekimoto Y."/>
            <person name="Mashiguchi K."/>
            <person name="Awai K."/>
            <person name="Shimojima M."/>
            <person name="Masuda S."/>
            <person name="Iwai M."/>
            <person name="Nobusawa T."/>
            <person name="Narise T."/>
            <person name="Kondo S."/>
            <person name="Saito H."/>
            <person name="Sato R."/>
            <person name="Murakawa M."/>
            <person name="Ihara Y."/>
            <person name="Oshima-Yamada Y."/>
            <person name="Ohtaka K."/>
            <person name="Satoh M."/>
            <person name="Sonobe K."/>
            <person name="Ishii M."/>
            <person name="Ohtani R."/>
            <person name="Kanamori-Sato M."/>
            <person name="Honoki R."/>
            <person name="Miyazaki D."/>
            <person name="Mochizuki H."/>
            <person name="Umetsu J."/>
            <person name="Higashi K."/>
            <person name="Shibata D."/>
            <person name="Kamiya Y."/>
            <person name="Sato N."/>
            <person name="Nakamura Y."/>
            <person name="Tabata S."/>
            <person name="Ida S."/>
            <person name="Kurokawa K."/>
            <person name="Ohta H."/>
        </authorList>
    </citation>
    <scope>NUCLEOTIDE SEQUENCE [LARGE SCALE GENOMIC DNA]</scope>
    <source>
        <strain evidence="12 13">NIES-2285</strain>
    </source>
</reference>
<keyword evidence="1 8" id="KW-0645">Protease</keyword>
<evidence type="ECO:0000256" key="10">
    <source>
        <dbReference type="SAM" id="Phobius"/>
    </source>
</evidence>
<dbReference type="GO" id="GO:0016887">
    <property type="term" value="F:ATP hydrolysis activity"/>
    <property type="evidence" value="ECO:0007669"/>
    <property type="project" value="InterPro"/>
</dbReference>
<evidence type="ECO:0000256" key="7">
    <source>
        <dbReference type="ARBA" id="ARBA00066743"/>
    </source>
</evidence>
<evidence type="ECO:0000256" key="5">
    <source>
        <dbReference type="ARBA" id="ARBA00022840"/>
    </source>
</evidence>
<dbReference type="CDD" id="cd19500">
    <property type="entry name" value="RecA-like_Lon"/>
    <property type="match status" value="1"/>
</dbReference>
<feature type="compositionally biased region" description="Low complexity" evidence="9">
    <location>
        <begin position="656"/>
        <end position="669"/>
    </location>
</feature>
<dbReference type="GO" id="GO:0005759">
    <property type="term" value="C:mitochondrial matrix"/>
    <property type="evidence" value="ECO:0000318"/>
    <property type="project" value="GO_Central"/>
</dbReference>
<dbReference type="FunFam" id="3.40.50.300:FF:000021">
    <property type="entry name" value="Lon protease homolog"/>
    <property type="match status" value="1"/>
</dbReference>
<accession>A0A1Y1IK05</accession>
<dbReference type="Gene3D" id="3.30.230.10">
    <property type="match status" value="1"/>
</dbReference>
<feature type="region of interest" description="Disordered" evidence="9">
    <location>
        <begin position="2449"/>
        <end position="2472"/>
    </location>
</feature>
<feature type="region of interest" description="Disordered" evidence="9">
    <location>
        <begin position="2137"/>
        <end position="2215"/>
    </location>
</feature>
<dbReference type="PANTHER" id="PTHR43718">
    <property type="entry name" value="LON PROTEASE"/>
    <property type="match status" value="1"/>
</dbReference>
<dbReference type="PROSITE" id="PS01046">
    <property type="entry name" value="LON_SER"/>
    <property type="match status" value="1"/>
</dbReference>
<organism evidence="12 13">
    <name type="scientific">Klebsormidium nitens</name>
    <name type="common">Green alga</name>
    <name type="synonym">Ulothrix nitens</name>
    <dbReference type="NCBI Taxonomy" id="105231"/>
    <lineage>
        <taxon>Eukaryota</taxon>
        <taxon>Viridiplantae</taxon>
        <taxon>Streptophyta</taxon>
        <taxon>Klebsormidiophyceae</taxon>
        <taxon>Klebsormidiales</taxon>
        <taxon>Klebsormidiaceae</taxon>
        <taxon>Klebsormidium</taxon>
    </lineage>
</organism>
<evidence type="ECO:0000313" key="13">
    <source>
        <dbReference type="Proteomes" id="UP000054558"/>
    </source>
</evidence>
<dbReference type="SUPFAM" id="SSF54211">
    <property type="entry name" value="Ribosomal protein S5 domain 2-like"/>
    <property type="match status" value="1"/>
</dbReference>
<dbReference type="EMBL" id="DF237435">
    <property type="protein sequence ID" value="GAQ89086.1"/>
    <property type="molecule type" value="Genomic_DNA"/>
</dbReference>
<evidence type="ECO:0000256" key="8">
    <source>
        <dbReference type="PROSITE-ProRule" id="PRU01122"/>
    </source>
</evidence>
<feature type="region of interest" description="Disordered" evidence="9">
    <location>
        <begin position="650"/>
        <end position="721"/>
    </location>
</feature>
<keyword evidence="10" id="KW-1133">Transmembrane helix</keyword>
<dbReference type="EC" id="3.4.21.53" evidence="7"/>
<feature type="region of interest" description="Disordered" evidence="9">
    <location>
        <begin position="733"/>
        <end position="798"/>
    </location>
</feature>
<dbReference type="GO" id="GO:0006515">
    <property type="term" value="P:protein quality control for misfolded or incompletely synthesized proteins"/>
    <property type="evidence" value="ECO:0000318"/>
    <property type="project" value="GO_Central"/>
</dbReference>
<dbReference type="PANTHER" id="PTHR43718:SF2">
    <property type="entry name" value="LON PROTEASE HOMOLOG, MITOCHONDRIAL"/>
    <property type="match status" value="1"/>
</dbReference>
<dbReference type="OrthoDB" id="2411602at2759"/>
<dbReference type="PROSITE" id="PS51786">
    <property type="entry name" value="LON_PROTEOLYTIC"/>
    <property type="match status" value="1"/>
</dbReference>
<keyword evidence="5" id="KW-0067">ATP-binding</keyword>
<name>A0A1Y1IK05_KLENI</name>
<feature type="compositionally biased region" description="Polar residues" evidence="9">
    <location>
        <begin position="707"/>
        <end position="719"/>
    </location>
</feature>
<dbReference type="Pfam" id="PF05362">
    <property type="entry name" value="Lon_C"/>
    <property type="match status" value="1"/>
</dbReference>
<feature type="domain" description="Lon proteolytic" evidence="11">
    <location>
        <begin position="2261"/>
        <end position="2447"/>
    </location>
</feature>
<keyword evidence="10" id="KW-0472">Membrane</keyword>
<dbReference type="Proteomes" id="UP000054558">
    <property type="component" value="Unassembled WGS sequence"/>
</dbReference>
<gene>
    <name evidence="12" type="ORF">KFL_004860040</name>
</gene>
<keyword evidence="4 8" id="KW-0720">Serine protease</keyword>
<dbReference type="SMART" id="SM00382">
    <property type="entry name" value="AAA"/>
    <property type="match status" value="1"/>
</dbReference>
<feature type="compositionally biased region" description="Polar residues" evidence="9">
    <location>
        <begin position="740"/>
        <end position="756"/>
    </location>
</feature>
<dbReference type="Pfam" id="PF00004">
    <property type="entry name" value="AAA"/>
    <property type="match status" value="1"/>
</dbReference>
<dbReference type="InterPro" id="IPR008268">
    <property type="entry name" value="Peptidase_S16_AS"/>
</dbReference>
<dbReference type="InterPro" id="IPR008269">
    <property type="entry name" value="Lon_proteolytic"/>
</dbReference>
<dbReference type="STRING" id="105231.A0A1Y1IK05"/>
<proteinExistence type="inferred from homology"/>
<dbReference type="SUPFAM" id="SSF52540">
    <property type="entry name" value="P-loop containing nucleoside triphosphate hydrolases"/>
    <property type="match status" value="1"/>
</dbReference>
<evidence type="ECO:0000256" key="1">
    <source>
        <dbReference type="ARBA" id="ARBA00022670"/>
    </source>
</evidence>
<dbReference type="InterPro" id="IPR014721">
    <property type="entry name" value="Ribsml_uS5_D2-typ_fold_subgr"/>
</dbReference>
<dbReference type="GO" id="GO:0004176">
    <property type="term" value="F:ATP-dependent peptidase activity"/>
    <property type="evidence" value="ECO:0000318"/>
    <property type="project" value="GO_Central"/>
</dbReference>
<keyword evidence="10" id="KW-0812">Transmembrane</keyword>
<dbReference type="GO" id="GO:0007005">
    <property type="term" value="P:mitochondrion organization"/>
    <property type="evidence" value="ECO:0000318"/>
    <property type="project" value="GO_Central"/>
</dbReference>
<feature type="compositionally biased region" description="Basic and acidic residues" evidence="9">
    <location>
        <begin position="155"/>
        <end position="166"/>
    </location>
</feature>
<evidence type="ECO:0000259" key="11">
    <source>
        <dbReference type="PROSITE" id="PS51786"/>
    </source>
</evidence>
<comment type="similarity">
    <text evidence="8">Belongs to the peptidase S16 family.</text>
</comment>
<dbReference type="InterPro" id="IPR027417">
    <property type="entry name" value="P-loop_NTPase"/>
</dbReference>
<dbReference type="Gene3D" id="3.40.50.300">
    <property type="entry name" value="P-loop containing nucleotide triphosphate hydrolases"/>
    <property type="match status" value="1"/>
</dbReference>
<evidence type="ECO:0000256" key="2">
    <source>
        <dbReference type="ARBA" id="ARBA00022741"/>
    </source>
</evidence>
<feature type="active site" evidence="8">
    <location>
        <position position="2353"/>
    </location>
</feature>
<dbReference type="GO" id="GO:0004252">
    <property type="term" value="F:serine-type endopeptidase activity"/>
    <property type="evidence" value="ECO:0007669"/>
    <property type="project" value="UniProtKB-UniRule"/>
</dbReference>
<evidence type="ECO:0000256" key="9">
    <source>
        <dbReference type="SAM" id="MobiDB-lite"/>
    </source>
</evidence>
<dbReference type="GO" id="GO:0003697">
    <property type="term" value="F:single-stranded DNA binding"/>
    <property type="evidence" value="ECO:0000318"/>
    <property type="project" value="GO_Central"/>
</dbReference>
<keyword evidence="2" id="KW-0547">Nucleotide-binding</keyword>
<dbReference type="InterPro" id="IPR020568">
    <property type="entry name" value="Ribosomal_Su5_D2-typ_SF"/>
</dbReference>
<protein>
    <recommendedName>
        <fullName evidence="7">endopeptidase La</fullName>
        <ecNumber evidence="7">3.4.21.53</ecNumber>
    </recommendedName>
</protein>
<keyword evidence="3 8" id="KW-0378">Hydrolase</keyword>
<evidence type="ECO:0000256" key="4">
    <source>
        <dbReference type="ARBA" id="ARBA00022825"/>
    </source>
</evidence>
<feature type="region of interest" description="Disordered" evidence="9">
    <location>
        <begin position="138"/>
        <end position="175"/>
    </location>
</feature>
<sequence>MAAAAKFLARGTITCCPIGAPSGNCRAPSGVRSGLPPAPLPGFSYRASRSQPPFFGSKVVLFQQCNSSLSGLSLFGERSKTGNNRTFPVRRSARRSAVATAGRSEPYPHFTDEPSSFLPALFDGDLRAWLPAGFTPEDEEVGEEAQPANGPVKVSGEDGAKARGDSGDVASIPTGGLDERRLPSQIVIPAGAGGPVPVVVQLSEDTLELLNRTQAPPRQSVFMYLATVLTKGASSVLLLGGSAIISVAVSLMVLERAGVLKPLSAGIQGPAATQAGGMPKVVIRKTVVRAPSDREEVREDEVDSKTRPISVTQLPDGWTQERFGKMGKDVRAADKYWNRLRTKWWKMPAEWLDAVEREVERLARMHSMSTEHAFVVRYLDWMTLMPWGETTRERYDVAEARNILEEDHYGLEEVKERLLEFIAVSQLKGTTQGRILLLHGPPGVGKTSIAKSMARALNRKFHRMSVGGLNDPVEFKGHNRTYVGSEPGKVVGALKQVGVMNPLVLIDEVDKMAHANYRGDPGAALLEILDPEQNKDFKDHYMEVGLNLSQVLFVCTANDISQIARPLLDRMETIELSGYSTAEKVHIAKRFLLPKIKDKVGLAPDQVEITDAVLEAIATKYTFEAGCRGMERQLEKICRKIALELVDARQAKEGRTTPSTPLATTDTTANPGGLPNGSTPPGVMEQGERGASSGEQVVVEASRGEGSAQTADGGDSSTFVGGLDVRESLRFEGNGEHLSSRQLEAGTSGSSVSETEAWNLEGPPGSDAKSPLNGEAARGSNQKAGRNERGVGTGKSAGASMEVLETLLDRMRARGEGAAAEHKVGDAGRSGWRPWGNKKSGRNVGSPGMEVVVTGNKGPTQGRQADAPSSSTGGETSAAAVLRETRQATPSKEETRQGLEVAGNSGGGLSSELVTAVVGERGRAQEEVPELVVGTAQPLDARATEAAGARVDPQFAARVRTLKYQLRKLDEALQRWDALRPTNTNQAEDLTALLANAELPTGEGGELDLLEAELQMVAEVEAGAGPSVDHPAWPLTRAELDVEHHARKVRQLLGKDDVAVMAELSGKPRETALWLLAREGQEDVADETGEADEAGGEQNEAAVAAMEQVAIAVWAREKLEGVRGEWAECRGDERHTVEAALGEVEMLLLQWGRALEGRPAAAQAQLDGIKAAVDGQAWAAAAAQEGGQGAAVLRQHAGAAFPQGNAEGVVLLRSWWRALERHWRAEVGRSNVRAGEESSSGAMVGEGEARPGLDMVPRGLWQNPESKDAQRAIQSFVKRPGGGRGAALEGRGREVEASLWPALHVLRNMYSGQLPPSAGVVAAAREMVQRAAAYAVAADSGELEAETLVAEWLAAAVEAPRVEPLQRFADLLGQAVAGQLPPEQTDDLKAAFAGFKDALAEFGLATDWTALETGPGVAVPADLDTDGLLGLHVAAVLYNTAVNPGCLEGLTYPRLTQQQGDAWNLAFLRELTPLLLRNEALYVFDGRSMILPDGYNMRWPGEGATLRPETIASQGQSTEATSGAAGAEFGVAGLSTEEQQQLRVCARAQHWLAVLEGPFRTLTAWPGYGAQATRPRNPNEGALLLHGFLLADLQHKRTRYAPLFDKLAAQGCSWGTEIDARRAQDVGRLLGFSGRTPLEWALVSRKVPLQWKPTPGGAEPLLLYEEPAVLKQLQGGTAELERAPPATDARPPLFPHLRLPTPSPGELGRGAQAELTLKFLESDSSGASRQSILEGHKKAADAAAHAQYAAVRAGQRSPRDVLRLRLALMHSAQAAYAVERMKAPPSAELHDGLELLDLDVATRDALGEQPPLRTSGQRWRLGDPLEELFPGQALPAAAEVDLELVRAATAFFERWRLFDAAGGWKRQADEGAQAAAGFLEALLHMNTERAVRSTQPDALFSQALDSLQAALMHSFAKTAGPLRAVVEAVFGSSPGQGGLLGVVAKGKKNLHDAKGAVLLKACRAVLWSPELFYGPLLNTTRVLQLPAESFGDVREQRALRQLLFDNYRRAVPGRLLNRAEGGALGPLLQLKKPARGQEGAKATPQERARGNPHVEAELYELLWAYLRERTEAPRAAEQQGGLHRWFEERSEGVYPKLSAADLGVLNPHAAQPPTGTIEALQRRQRAAPVRCATPRVNLVVEEDGPQSTGTRLGDDARGAPERAEERLPGGSGRERHGSADRQGETLDVAPGTTGPVKDAASGASRPDGGASAAVGGEEAALRVEAERTEVVLASTRTVVGLDNLRKYLGRPKWGKERWYAQTPTGVVMGLVTTQAGGQIAYIEASLISKSAGSREGSILATGQMGDVLKESTTIAHSVAARVLAAKQPDNAYFDHARIHVHMPEGATPKDGPSAGVTLVTALLSLAMDKPVRPNLSMTGEITLVGRVLPVGGIKEKVSAARRAGVQTIILPAECAHAWDELADDVTAGLEVHFAETYEDVFRVAFDTGGQQPASEQEGGDAAEPALEGAVVG</sequence>
<dbReference type="Gene3D" id="1.10.8.60">
    <property type="match status" value="1"/>
</dbReference>